<dbReference type="Pfam" id="PF17935">
    <property type="entry name" value="TetR_C_27"/>
    <property type="match status" value="1"/>
</dbReference>
<dbReference type="RefSeq" id="WP_085109388.1">
    <property type="nucleotide sequence ID" value="NZ_JACKSN010000069.1"/>
</dbReference>
<dbReference type="PANTHER" id="PTHR30055">
    <property type="entry name" value="HTH-TYPE TRANSCRIPTIONAL REGULATOR RUTR"/>
    <property type="match status" value="1"/>
</dbReference>
<dbReference type="PRINTS" id="PR00455">
    <property type="entry name" value="HTHTETR"/>
</dbReference>
<dbReference type="GO" id="GO:0003700">
    <property type="term" value="F:DNA-binding transcription factor activity"/>
    <property type="evidence" value="ECO:0007669"/>
    <property type="project" value="TreeGrafter"/>
</dbReference>
<feature type="DNA-binding region" description="H-T-H motif" evidence="4">
    <location>
        <begin position="37"/>
        <end position="56"/>
    </location>
</feature>
<keyword evidence="3" id="KW-0804">Transcription</keyword>
<name>A0A1X2ELU7_9MYCO</name>
<proteinExistence type="predicted"/>
<evidence type="ECO:0000259" key="5">
    <source>
        <dbReference type="PROSITE" id="PS50977"/>
    </source>
</evidence>
<dbReference type="Pfam" id="PF00440">
    <property type="entry name" value="TetR_N"/>
    <property type="match status" value="1"/>
</dbReference>
<dbReference type="SUPFAM" id="SSF46689">
    <property type="entry name" value="Homeodomain-like"/>
    <property type="match status" value="1"/>
</dbReference>
<reference evidence="6 7" key="1">
    <citation type="submission" date="2016-01" db="EMBL/GenBank/DDBJ databases">
        <title>The new phylogeny of the genus Mycobacterium.</title>
        <authorList>
            <person name="Tarcisio F."/>
            <person name="Conor M."/>
            <person name="Antonella G."/>
            <person name="Elisabetta G."/>
            <person name="Giulia F.S."/>
            <person name="Sara T."/>
            <person name="Anna F."/>
            <person name="Clotilde B."/>
            <person name="Roberto B."/>
            <person name="Veronica D.S."/>
            <person name="Fabio R."/>
            <person name="Monica P."/>
            <person name="Olivier J."/>
            <person name="Enrico T."/>
            <person name="Nicola S."/>
        </authorList>
    </citation>
    <scope>NUCLEOTIDE SEQUENCE [LARGE SCALE GENOMIC DNA]</scope>
    <source>
        <strain evidence="6 7">DSM 44153</strain>
    </source>
</reference>
<dbReference type="GO" id="GO:0000976">
    <property type="term" value="F:transcription cis-regulatory region binding"/>
    <property type="evidence" value="ECO:0007669"/>
    <property type="project" value="TreeGrafter"/>
</dbReference>
<evidence type="ECO:0000256" key="2">
    <source>
        <dbReference type="ARBA" id="ARBA00023125"/>
    </source>
</evidence>
<evidence type="ECO:0000256" key="3">
    <source>
        <dbReference type="ARBA" id="ARBA00023163"/>
    </source>
</evidence>
<keyword evidence="7" id="KW-1185">Reference proteome</keyword>
<dbReference type="InterPro" id="IPR009057">
    <property type="entry name" value="Homeodomain-like_sf"/>
</dbReference>
<dbReference type="EMBL" id="LQPZ01000016">
    <property type="protein sequence ID" value="ORX06116.1"/>
    <property type="molecule type" value="Genomic_DNA"/>
</dbReference>
<dbReference type="InterPro" id="IPR041478">
    <property type="entry name" value="TetR_C_27"/>
</dbReference>
<comment type="caution">
    <text evidence="6">The sequence shown here is derived from an EMBL/GenBank/DDBJ whole genome shotgun (WGS) entry which is preliminary data.</text>
</comment>
<dbReference type="InterPro" id="IPR050109">
    <property type="entry name" value="HTH-type_TetR-like_transc_reg"/>
</dbReference>
<dbReference type="PROSITE" id="PS50977">
    <property type="entry name" value="HTH_TETR_2"/>
    <property type="match status" value="1"/>
</dbReference>
<dbReference type="Proteomes" id="UP000193090">
    <property type="component" value="Unassembled WGS sequence"/>
</dbReference>
<keyword evidence="1" id="KW-0805">Transcription regulation</keyword>
<accession>A0A1X2ELU7</accession>
<dbReference type="PROSITE" id="PS01081">
    <property type="entry name" value="HTH_TETR_1"/>
    <property type="match status" value="1"/>
</dbReference>
<dbReference type="OrthoDB" id="4709704at2"/>
<dbReference type="STRING" id="1798.AWC30_06825"/>
<evidence type="ECO:0000313" key="7">
    <source>
        <dbReference type="Proteomes" id="UP000193090"/>
    </source>
</evidence>
<dbReference type="Gene3D" id="1.10.357.10">
    <property type="entry name" value="Tetracycline Repressor, domain 2"/>
    <property type="match status" value="1"/>
</dbReference>
<dbReference type="InterPro" id="IPR001647">
    <property type="entry name" value="HTH_TetR"/>
</dbReference>
<dbReference type="InterPro" id="IPR023772">
    <property type="entry name" value="DNA-bd_HTH_TetR-type_CS"/>
</dbReference>
<evidence type="ECO:0000256" key="1">
    <source>
        <dbReference type="ARBA" id="ARBA00023015"/>
    </source>
</evidence>
<organism evidence="6 7">
    <name type="scientific">Mycolicibacillus trivialis</name>
    <dbReference type="NCBI Taxonomy" id="1798"/>
    <lineage>
        <taxon>Bacteria</taxon>
        <taxon>Bacillati</taxon>
        <taxon>Actinomycetota</taxon>
        <taxon>Actinomycetes</taxon>
        <taxon>Mycobacteriales</taxon>
        <taxon>Mycobacteriaceae</taxon>
        <taxon>Mycolicibacillus</taxon>
    </lineage>
</organism>
<feature type="domain" description="HTH tetR-type" evidence="5">
    <location>
        <begin position="14"/>
        <end position="74"/>
    </location>
</feature>
<evidence type="ECO:0000313" key="6">
    <source>
        <dbReference type="EMBL" id="ORX06116.1"/>
    </source>
</evidence>
<gene>
    <name evidence="6" type="ORF">AWC30_06825</name>
</gene>
<evidence type="ECO:0000256" key="4">
    <source>
        <dbReference type="PROSITE-ProRule" id="PRU00335"/>
    </source>
</evidence>
<dbReference type="PANTHER" id="PTHR30055:SF234">
    <property type="entry name" value="HTH-TYPE TRANSCRIPTIONAL REGULATOR BETI"/>
    <property type="match status" value="1"/>
</dbReference>
<protein>
    <submittedName>
        <fullName evidence="6">TetR family transcriptional regulator</fullName>
    </submittedName>
</protein>
<sequence length="188" mass="20596">MPRIIGDSVEEHRERIQQRIFDAFATLMAEQSFDAITMAKLAAGAGLGRTAIYHHFPSKEAVVVAFASQETSRYIAGLRARLAEVDSPVDRLRVYIRHQVDAGEKFHMGLGRQLYGALSAETMGAIREHVAAIEAVLREILDAGIAEQQFVVDDMTATLSLIHACLGPRDLPADAIERFVLRALGATP</sequence>
<keyword evidence="2 4" id="KW-0238">DNA-binding</keyword>
<dbReference type="AlphaFoldDB" id="A0A1X2ELU7"/>